<dbReference type="GO" id="GO:0019323">
    <property type="term" value="P:pentose catabolic process"/>
    <property type="evidence" value="ECO:0007669"/>
    <property type="project" value="TreeGrafter"/>
</dbReference>
<gene>
    <name evidence="4" type="ORF">Asi03nite_57850</name>
</gene>
<evidence type="ECO:0000313" key="5">
    <source>
        <dbReference type="Proteomes" id="UP000629619"/>
    </source>
</evidence>
<evidence type="ECO:0000256" key="1">
    <source>
        <dbReference type="ARBA" id="ARBA00022723"/>
    </source>
</evidence>
<evidence type="ECO:0000259" key="3">
    <source>
        <dbReference type="SMART" id="SM01007"/>
    </source>
</evidence>
<keyword evidence="5" id="KW-1185">Reference proteome</keyword>
<name>A0A919NBR6_9ACTN</name>
<dbReference type="InterPro" id="IPR050197">
    <property type="entry name" value="Aldolase_class_II_sugar_metab"/>
</dbReference>
<dbReference type="PANTHER" id="PTHR22789:SF0">
    <property type="entry name" value="3-OXO-TETRONATE 4-PHOSPHATE DECARBOXYLASE-RELATED"/>
    <property type="match status" value="1"/>
</dbReference>
<dbReference type="Pfam" id="PF00596">
    <property type="entry name" value="Aldolase_II"/>
    <property type="match status" value="1"/>
</dbReference>
<keyword evidence="2" id="KW-0456">Lyase</keyword>
<dbReference type="AlphaFoldDB" id="A0A919NBR6"/>
<sequence length="232" mass="25291">MSPAPFRPDEDLVREFLRYARFLVDRGYVCNTLGNIALRAGPAGSTSGEHVYTKHRGVSLEEMTAANVVVTDLAGELVHGAVPTSVGHQMNRRILQLRPDVNCVMHVHIDHVIGYFSVLDDLPFELVSADAALVLQRPVEVLAPRVNIESDVMLIESFVDATNCIVMPNHGVTTMGRSASEAYHRMTTLAAEVARIITAGQVAGLWNRKINYVSAEETAEMYAAGKSVIYGG</sequence>
<reference evidence="4" key="1">
    <citation type="submission" date="2021-01" db="EMBL/GenBank/DDBJ databases">
        <title>Whole genome shotgun sequence of Actinoplanes siamensis NBRC 109076.</title>
        <authorList>
            <person name="Komaki H."/>
            <person name="Tamura T."/>
        </authorList>
    </citation>
    <scope>NUCLEOTIDE SEQUENCE</scope>
    <source>
        <strain evidence="4">NBRC 109076</strain>
    </source>
</reference>
<dbReference type="SUPFAM" id="SSF53639">
    <property type="entry name" value="AraD/HMP-PK domain-like"/>
    <property type="match status" value="1"/>
</dbReference>
<evidence type="ECO:0000313" key="4">
    <source>
        <dbReference type="EMBL" id="GIF08247.1"/>
    </source>
</evidence>
<evidence type="ECO:0000256" key="2">
    <source>
        <dbReference type="ARBA" id="ARBA00023239"/>
    </source>
</evidence>
<dbReference type="GO" id="GO:0005829">
    <property type="term" value="C:cytosol"/>
    <property type="evidence" value="ECO:0007669"/>
    <property type="project" value="TreeGrafter"/>
</dbReference>
<dbReference type="GO" id="GO:0046872">
    <property type="term" value="F:metal ion binding"/>
    <property type="evidence" value="ECO:0007669"/>
    <property type="project" value="UniProtKB-KW"/>
</dbReference>
<dbReference type="EMBL" id="BOMW01000060">
    <property type="protein sequence ID" value="GIF08247.1"/>
    <property type="molecule type" value="Genomic_DNA"/>
</dbReference>
<protein>
    <recommendedName>
        <fullName evidence="3">Class II aldolase/adducin N-terminal domain-containing protein</fullName>
    </recommendedName>
</protein>
<proteinExistence type="predicted"/>
<keyword evidence="1" id="KW-0479">Metal-binding</keyword>
<dbReference type="GO" id="GO:0016832">
    <property type="term" value="F:aldehyde-lyase activity"/>
    <property type="evidence" value="ECO:0007669"/>
    <property type="project" value="TreeGrafter"/>
</dbReference>
<dbReference type="Gene3D" id="3.40.225.10">
    <property type="entry name" value="Class II aldolase/adducin N-terminal domain"/>
    <property type="match status" value="1"/>
</dbReference>
<dbReference type="RefSeq" id="WP_203683611.1">
    <property type="nucleotide sequence ID" value="NZ_BOMW01000060.1"/>
</dbReference>
<organism evidence="4 5">
    <name type="scientific">Actinoplanes siamensis</name>
    <dbReference type="NCBI Taxonomy" id="1223317"/>
    <lineage>
        <taxon>Bacteria</taxon>
        <taxon>Bacillati</taxon>
        <taxon>Actinomycetota</taxon>
        <taxon>Actinomycetes</taxon>
        <taxon>Micromonosporales</taxon>
        <taxon>Micromonosporaceae</taxon>
        <taxon>Actinoplanes</taxon>
    </lineage>
</organism>
<dbReference type="Proteomes" id="UP000629619">
    <property type="component" value="Unassembled WGS sequence"/>
</dbReference>
<dbReference type="SMART" id="SM01007">
    <property type="entry name" value="Aldolase_II"/>
    <property type="match status" value="1"/>
</dbReference>
<feature type="domain" description="Class II aldolase/adducin N-terminal" evidence="3">
    <location>
        <begin position="14"/>
        <end position="198"/>
    </location>
</feature>
<dbReference type="InterPro" id="IPR036409">
    <property type="entry name" value="Aldolase_II/adducin_N_sf"/>
</dbReference>
<comment type="caution">
    <text evidence="4">The sequence shown here is derived from an EMBL/GenBank/DDBJ whole genome shotgun (WGS) entry which is preliminary data.</text>
</comment>
<dbReference type="InterPro" id="IPR001303">
    <property type="entry name" value="Aldolase_II/adducin_N"/>
</dbReference>
<dbReference type="PANTHER" id="PTHR22789">
    <property type="entry name" value="FUCULOSE PHOSPHATE ALDOLASE"/>
    <property type="match status" value="1"/>
</dbReference>
<accession>A0A919NBR6</accession>